<dbReference type="SUPFAM" id="SSF82784">
    <property type="entry name" value="OsmC-like"/>
    <property type="match status" value="1"/>
</dbReference>
<comment type="caution">
    <text evidence="1">The sequence shown here is derived from an EMBL/GenBank/DDBJ whole genome shotgun (WGS) entry which is preliminary data.</text>
</comment>
<dbReference type="InterPro" id="IPR052924">
    <property type="entry name" value="OsmC/Ohr_hydroprdx_reductase"/>
</dbReference>
<dbReference type="EMBL" id="LGFD01000007">
    <property type="protein sequence ID" value="KUK18159.1"/>
    <property type="molecule type" value="Genomic_DNA"/>
</dbReference>
<dbReference type="InterPro" id="IPR036102">
    <property type="entry name" value="OsmC/Ohrsf"/>
</dbReference>
<dbReference type="InterPro" id="IPR003718">
    <property type="entry name" value="OsmC/Ohr_fam"/>
</dbReference>
<evidence type="ECO:0008006" key="3">
    <source>
        <dbReference type="Google" id="ProtNLM"/>
    </source>
</evidence>
<accession>A0A124FFI0</accession>
<dbReference type="Proteomes" id="UP000053911">
    <property type="component" value="Unassembled WGS sequence"/>
</dbReference>
<evidence type="ECO:0000313" key="1">
    <source>
        <dbReference type="EMBL" id="KUK18159.1"/>
    </source>
</evidence>
<dbReference type="InterPro" id="IPR015946">
    <property type="entry name" value="KH_dom-like_a/b"/>
</dbReference>
<dbReference type="PATRIC" id="fig|172049.5.peg.1266"/>
<gene>
    <name evidence="1" type="ORF">XD54_0547</name>
</gene>
<dbReference type="Gene3D" id="3.30.300.20">
    <property type="match status" value="1"/>
</dbReference>
<dbReference type="Pfam" id="PF02566">
    <property type="entry name" value="OsmC"/>
    <property type="match status" value="1"/>
</dbReference>
<name>A0A124FFI0_9EURY</name>
<dbReference type="PANTHER" id="PTHR35368">
    <property type="entry name" value="HYDROPEROXIDE REDUCTASE"/>
    <property type="match status" value="1"/>
</dbReference>
<reference evidence="2" key="1">
    <citation type="journal article" date="2015" name="MBio">
        <title>Genome-Resolved Metagenomic Analysis Reveals Roles for Candidate Phyla and Other Microbial Community Members in Biogeochemical Transformations in Oil Reservoirs.</title>
        <authorList>
            <person name="Hu P."/>
            <person name="Tom L."/>
            <person name="Singh A."/>
            <person name="Thomas B.C."/>
            <person name="Baker B.J."/>
            <person name="Piceno Y.M."/>
            <person name="Andersen G.L."/>
            <person name="Banfield J.F."/>
        </authorList>
    </citation>
    <scope>NUCLEOTIDE SEQUENCE [LARGE SCALE GENOMIC DNA]</scope>
</reference>
<evidence type="ECO:0000313" key="2">
    <source>
        <dbReference type="Proteomes" id="UP000053911"/>
    </source>
</evidence>
<organism evidence="1 2">
    <name type="scientific">Thermococcus sibiricus</name>
    <dbReference type="NCBI Taxonomy" id="172049"/>
    <lineage>
        <taxon>Archaea</taxon>
        <taxon>Methanobacteriati</taxon>
        <taxon>Methanobacteriota</taxon>
        <taxon>Thermococci</taxon>
        <taxon>Thermococcales</taxon>
        <taxon>Thermococcaceae</taxon>
        <taxon>Thermococcus</taxon>
    </lineage>
</organism>
<sequence length="147" mass="16190">MVTPMVEYKDMTIKVVGERVSPTKMKVKAGDFEIVIDKVGGEAPSPIDYVLAALAGCTNIVATLVAKDMGINIEDLNIEVEGVFNPGKLYGQGDQRAGYKEIRVKVKVKTDADEETLKKWLEQVEERCPVSDNLANPTPTKVEFEKC</sequence>
<proteinExistence type="predicted"/>
<dbReference type="PANTHER" id="PTHR35368:SF1">
    <property type="entry name" value="HYDROPEROXIDE REDUCTASE"/>
    <property type="match status" value="1"/>
</dbReference>
<dbReference type="AlphaFoldDB" id="A0A124FFI0"/>
<protein>
    <recommendedName>
        <fullName evidence="3">OsmC-like protein</fullName>
    </recommendedName>
</protein>